<gene>
    <name evidence="2" type="ORF">EDD72_13310</name>
</gene>
<evidence type="ECO:0000313" key="2">
    <source>
        <dbReference type="EMBL" id="TCS77842.1"/>
    </source>
</evidence>
<organism evidence="2 3">
    <name type="scientific">Tepidibacillus fermentans</name>
    <dbReference type="NCBI Taxonomy" id="1281767"/>
    <lineage>
        <taxon>Bacteria</taxon>
        <taxon>Bacillati</taxon>
        <taxon>Bacillota</taxon>
        <taxon>Bacilli</taxon>
        <taxon>Bacillales</taxon>
        <taxon>Bacillaceae</taxon>
        <taxon>Tepidibacillus</taxon>
    </lineage>
</organism>
<feature type="region of interest" description="Disordered" evidence="1">
    <location>
        <begin position="71"/>
        <end position="93"/>
    </location>
</feature>
<name>A0A4V2URL7_9BACI</name>
<feature type="compositionally biased region" description="Polar residues" evidence="1">
    <location>
        <begin position="80"/>
        <end position="93"/>
    </location>
</feature>
<keyword evidence="3" id="KW-1185">Reference proteome</keyword>
<evidence type="ECO:0000313" key="3">
    <source>
        <dbReference type="Proteomes" id="UP000295788"/>
    </source>
</evidence>
<evidence type="ECO:0000256" key="1">
    <source>
        <dbReference type="SAM" id="MobiDB-lite"/>
    </source>
</evidence>
<dbReference type="AlphaFoldDB" id="A0A4V2URL7"/>
<dbReference type="RefSeq" id="WP_243643846.1">
    <property type="nucleotide sequence ID" value="NZ_SMAB01000033.1"/>
</dbReference>
<dbReference type="EMBL" id="SMAB01000033">
    <property type="protein sequence ID" value="TCS77842.1"/>
    <property type="molecule type" value="Genomic_DNA"/>
</dbReference>
<accession>A0A4V2URL7</accession>
<sequence>MQQRGVNVEQAEQFMKDQGINVDEMYQIMNSGNFDEMKKFMQNQNINFGQMLPYAKQMHPDLSTDQLKGLYESMHGTGGSSNSSNFQGMGNLK</sequence>
<proteinExistence type="predicted"/>
<protein>
    <submittedName>
        <fullName evidence="2">Uncharacterized protein</fullName>
    </submittedName>
</protein>
<reference evidence="2 3" key="1">
    <citation type="submission" date="2019-03" db="EMBL/GenBank/DDBJ databases">
        <title>Genomic Encyclopedia of Type Strains, Phase IV (KMG-IV): sequencing the most valuable type-strain genomes for metagenomic binning, comparative biology and taxonomic classification.</title>
        <authorList>
            <person name="Goeker M."/>
        </authorList>
    </citation>
    <scope>NUCLEOTIDE SEQUENCE [LARGE SCALE GENOMIC DNA]</scope>
    <source>
        <strain evidence="2 3">DSM 23802</strain>
    </source>
</reference>
<comment type="caution">
    <text evidence="2">The sequence shown here is derived from an EMBL/GenBank/DDBJ whole genome shotgun (WGS) entry which is preliminary data.</text>
</comment>
<dbReference type="Proteomes" id="UP000295788">
    <property type="component" value="Unassembled WGS sequence"/>
</dbReference>